<comment type="caution">
    <text evidence="3">The sequence shown here is derived from an EMBL/GenBank/DDBJ whole genome shotgun (WGS) entry which is preliminary data.</text>
</comment>
<name>A0ABS4AW40_9PROT</name>
<dbReference type="EMBL" id="JAGIYZ010000017">
    <property type="protein sequence ID" value="MBP0465570.1"/>
    <property type="molecule type" value="Genomic_DNA"/>
</dbReference>
<dbReference type="InterPro" id="IPR057326">
    <property type="entry name" value="KR_dom"/>
</dbReference>
<dbReference type="PRINTS" id="PR00080">
    <property type="entry name" value="SDRFAMILY"/>
</dbReference>
<proteinExistence type="inferred from homology"/>
<dbReference type="PANTHER" id="PTHR42760">
    <property type="entry name" value="SHORT-CHAIN DEHYDROGENASES/REDUCTASES FAMILY MEMBER"/>
    <property type="match status" value="1"/>
</dbReference>
<evidence type="ECO:0000256" key="1">
    <source>
        <dbReference type="ARBA" id="ARBA00006484"/>
    </source>
</evidence>
<organism evidence="3 4">
    <name type="scientific">Roseomonas nitratireducens</name>
    <dbReference type="NCBI Taxonomy" id="2820810"/>
    <lineage>
        <taxon>Bacteria</taxon>
        <taxon>Pseudomonadati</taxon>
        <taxon>Pseudomonadota</taxon>
        <taxon>Alphaproteobacteria</taxon>
        <taxon>Acetobacterales</taxon>
        <taxon>Roseomonadaceae</taxon>
        <taxon>Roseomonas</taxon>
    </lineage>
</organism>
<dbReference type="Proteomes" id="UP000680815">
    <property type="component" value="Unassembled WGS sequence"/>
</dbReference>
<dbReference type="PANTHER" id="PTHR42760:SF40">
    <property type="entry name" value="3-OXOACYL-[ACYL-CARRIER-PROTEIN] REDUCTASE, CHLOROPLASTIC"/>
    <property type="match status" value="1"/>
</dbReference>
<protein>
    <submittedName>
        <fullName evidence="3">SDR family oxidoreductase</fullName>
    </submittedName>
</protein>
<evidence type="ECO:0000313" key="3">
    <source>
        <dbReference type="EMBL" id="MBP0465570.1"/>
    </source>
</evidence>
<gene>
    <name evidence="3" type="ORF">J5Y09_16715</name>
</gene>
<dbReference type="SMART" id="SM00822">
    <property type="entry name" value="PKS_KR"/>
    <property type="match status" value="1"/>
</dbReference>
<dbReference type="Pfam" id="PF13561">
    <property type="entry name" value="adh_short_C2"/>
    <property type="match status" value="1"/>
</dbReference>
<dbReference type="SUPFAM" id="SSF51735">
    <property type="entry name" value="NAD(P)-binding Rossmann-fold domains"/>
    <property type="match status" value="1"/>
</dbReference>
<dbReference type="RefSeq" id="WP_209352959.1">
    <property type="nucleotide sequence ID" value="NZ_JAGIYZ010000017.1"/>
</dbReference>
<dbReference type="Gene3D" id="3.40.50.720">
    <property type="entry name" value="NAD(P)-binding Rossmann-like Domain"/>
    <property type="match status" value="1"/>
</dbReference>
<comment type="similarity">
    <text evidence="1">Belongs to the short-chain dehydrogenases/reductases (SDR) family.</text>
</comment>
<feature type="domain" description="Ketoreductase" evidence="2">
    <location>
        <begin position="4"/>
        <end position="194"/>
    </location>
</feature>
<accession>A0ABS4AW40</accession>
<keyword evidence="4" id="KW-1185">Reference proteome</keyword>
<dbReference type="InterPro" id="IPR036291">
    <property type="entry name" value="NAD(P)-bd_dom_sf"/>
</dbReference>
<dbReference type="CDD" id="cd05233">
    <property type="entry name" value="SDR_c"/>
    <property type="match status" value="1"/>
</dbReference>
<dbReference type="InterPro" id="IPR002347">
    <property type="entry name" value="SDR_fam"/>
</dbReference>
<reference evidence="3 4" key="1">
    <citation type="submission" date="2021-03" db="EMBL/GenBank/DDBJ databases">
        <authorList>
            <person name="So Y."/>
        </authorList>
    </citation>
    <scope>NUCLEOTIDE SEQUENCE [LARGE SCALE GENOMIC DNA]</scope>
    <source>
        <strain evidence="3 4">PWR1</strain>
    </source>
</reference>
<sequence length="249" mass="25563">MARKVMFITGGTRGIGAATARLAAARGWDLALTYRSQAARAEETAAACRAAGARVLLLPGDAAKEADILAAYDATQREFGRIDAVVNNAGITGGKILLADTTEADWRGVFDPNVIGLALSCREAVRRMSTKRGGAGGVIVNVSSRASELGSGGEWIHYAASKGAVDSLTIGLSREVAQEGMRVNAVNPGLIDTEIHAASGQPDRVGRLAPGVPMGRAGRAEEVAECILFLASDAASYVTGACLPVGGGR</sequence>
<evidence type="ECO:0000259" key="2">
    <source>
        <dbReference type="SMART" id="SM00822"/>
    </source>
</evidence>
<evidence type="ECO:0000313" key="4">
    <source>
        <dbReference type="Proteomes" id="UP000680815"/>
    </source>
</evidence>
<dbReference type="PRINTS" id="PR00081">
    <property type="entry name" value="GDHRDH"/>
</dbReference>